<organism evidence="4 5">
    <name type="scientific">Bacillus solimangrovi</name>
    <dbReference type="NCBI Taxonomy" id="1305675"/>
    <lineage>
        <taxon>Bacteria</taxon>
        <taxon>Bacillati</taxon>
        <taxon>Bacillota</taxon>
        <taxon>Bacilli</taxon>
        <taxon>Bacillales</taxon>
        <taxon>Bacillaceae</taxon>
        <taxon>Bacillus</taxon>
    </lineage>
</organism>
<protein>
    <recommendedName>
        <fullName evidence="3">FAD-binding domain-containing protein</fullName>
    </recommendedName>
</protein>
<keyword evidence="2" id="KW-0503">Monooxygenase</keyword>
<dbReference type="RefSeq" id="WP_069715476.1">
    <property type="nucleotide sequence ID" value="NZ_MJEH01000001.1"/>
</dbReference>
<accession>A0A1E5LKC4</accession>
<gene>
    <name evidence="4" type="ORF">BFG57_07685</name>
</gene>
<dbReference type="PANTHER" id="PTHR13789">
    <property type="entry name" value="MONOOXYGENASE"/>
    <property type="match status" value="1"/>
</dbReference>
<evidence type="ECO:0000259" key="3">
    <source>
        <dbReference type="Pfam" id="PF01494"/>
    </source>
</evidence>
<evidence type="ECO:0000313" key="4">
    <source>
        <dbReference type="EMBL" id="OEH94542.1"/>
    </source>
</evidence>
<name>A0A1E5LKC4_9BACI</name>
<dbReference type="Pfam" id="PF01494">
    <property type="entry name" value="FAD_binding_3"/>
    <property type="match status" value="1"/>
</dbReference>
<dbReference type="PANTHER" id="PTHR13789:SF309">
    <property type="entry name" value="PUTATIVE (AFU_ORTHOLOGUE AFUA_6G14510)-RELATED"/>
    <property type="match status" value="1"/>
</dbReference>
<dbReference type="GO" id="GO:0004497">
    <property type="term" value="F:monooxygenase activity"/>
    <property type="evidence" value="ECO:0007669"/>
    <property type="project" value="UniProtKB-KW"/>
</dbReference>
<dbReference type="SUPFAM" id="SSF51905">
    <property type="entry name" value="FAD/NAD(P)-binding domain"/>
    <property type="match status" value="1"/>
</dbReference>
<evidence type="ECO:0000313" key="5">
    <source>
        <dbReference type="Proteomes" id="UP000095209"/>
    </source>
</evidence>
<dbReference type="Proteomes" id="UP000095209">
    <property type="component" value="Unassembled WGS sequence"/>
</dbReference>
<dbReference type="InterPro" id="IPR036188">
    <property type="entry name" value="FAD/NAD-bd_sf"/>
</dbReference>
<dbReference type="NCBIfam" id="NF005243">
    <property type="entry name" value="PRK06753.1"/>
    <property type="match status" value="1"/>
</dbReference>
<keyword evidence="1" id="KW-0560">Oxidoreductase</keyword>
<dbReference type="GO" id="GO:0071949">
    <property type="term" value="F:FAD binding"/>
    <property type="evidence" value="ECO:0007669"/>
    <property type="project" value="InterPro"/>
</dbReference>
<dbReference type="AlphaFoldDB" id="A0A1E5LKC4"/>
<evidence type="ECO:0000256" key="1">
    <source>
        <dbReference type="ARBA" id="ARBA00023002"/>
    </source>
</evidence>
<feature type="domain" description="FAD-binding" evidence="3">
    <location>
        <begin position="3"/>
        <end position="330"/>
    </location>
</feature>
<dbReference type="Gene3D" id="3.50.50.60">
    <property type="entry name" value="FAD/NAD(P)-binding domain"/>
    <property type="match status" value="1"/>
</dbReference>
<dbReference type="PRINTS" id="PR00420">
    <property type="entry name" value="RNGMNOXGNASE"/>
</dbReference>
<keyword evidence="5" id="KW-1185">Reference proteome</keyword>
<proteinExistence type="predicted"/>
<dbReference type="STRING" id="1305675.BFG57_07685"/>
<dbReference type="InterPro" id="IPR050493">
    <property type="entry name" value="FAD-dep_Monooxygenase_BioMet"/>
</dbReference>
<dbReference type="InterPro" id="IPR002938">
    <property type="entry name" value="FAD-bd"/>
</dbReference>
<reference evidence="4 5" key="1">
    <citation type="submission" date="2016-08" db="EMBL/GenBank/DDBJ databases">
        <title>Genome of Bacillus solimangrovi GH2-4.</title>
        <authorList>
            <person name="Lim S."/>
            <person name="Kim B.-C."/>
        </authorList>
    </citation>
    <scope>NUCLEOTIDE SEQUENCE [LARGE SCALE GENOMIC DNA]</scope>
    <source>
        <strain evidence="4 5">GH2-4</strain>
    </source>
</reference>
<dbReference type="EMBL" id="MJEH01000001">
    <property type="protein sequence ID" value="OEH94542.1"/>
    <property type="molecule type" value="Genomic_DNA"/>
</dbReference>
<evidence type="ECO:0000256" key="2">
    <source>
        <dbReference type="ARBA" id="ARBA00023033"/>
    </source>
</evidence>
<sequence>MKKVIILGGGIAGLSTAISLRDMGVSVQLFEKATEIKPVGAGIMLASNVHRILAEWGLLELLNERGHKLERFVISSNKGRTLATLNLKQDTKQTVAIHRADLHEILLKQLRDIPIYYGKKAVQYFQDEHGIKVVFNDGEAVTGDLLIAADGIHSVIRKQLLPNKSIRYAGYTCWRGVTNTKEQIKLADELHEIWGANGRFGYVPISNEKVYWYMLMKRQLSDVIISTYTVSNLKEYMEGYPQPVLDLLKNTPNEQIINHDIYDLPPINQYAFGKVALVGDAAHAMTPNLGQGACQGIEDAYVLGQCLHNNIETGLKEYENRRVARASKISKLSYKIGSIAQFDNPFLCTIRNGLMMSTPQFLSQKQNEFIYDYQHN</sequence>
<comment type="caution">
    <text evidence="4">The sequence shown here is derived from an EMBL/GenBank/DDBJ whole genome shotgun (WGS) entry which is preliminary data.</text>
</comment>